<evidence type="ECO:0000313" key="3">
    <source>
        <dbReference type="EMBL" id="GGO87520.1"/>
    </source>
</evidence>
<dbReference type="InterPro" id="IPR005184">
    <property type="entry name" value="DUF306_Meta_HslJ"/>
</dbReference>
<gene>
    <name evidence="3" type="ORF">GCM10011584_12350</name>
</gene>
<dbReference type="PANTHER" id="PTHR35535:SF2">
    <property type="entry name" value="DUF306 DOMAIN-CONTAINING PROTEIN"/>
    <property type="match status" value="1"/>
</dbReference>
<keyword evidence="1" id="KW-0732">Signal</keyword>
<sequence>MKTLVLLALVAVVALTAACSSEGSHDPGLHPTLAGDYVVTKVTDDGQPRAVVDGTEIALAFVDGRLTLHAGCNTMSATYTIEGSTLRIGPIASTEMGCPGLRMEQDRWLAGLLAEPATIDWQAHTIAVGDVVLTLSPRTRVHPDQDLRRTRWVLDGLTDGETARSVPAGPAVVLTLESTDVAQVSGLCNGFGADLEVGDGAIRWMPHARTLMACVDPARQELDGAVTSVLTGRTTYEISGETLTVTHGDRGLVFRASE</sequence>
<dbReference type="PANTHER" id="PTHR35535">
    <property type="entry name" value="HEAT SHOCK PROTEIN HSLJ"/>
    <property type="match status" value="1"/>
</dbReference>
<evidence type="ECO:0000259" key="2">
    <source>
        <dbReference type="Pfam" id="PF03724"/>
    </source>
</evidence>
<reference evidence="4" key="1">
    <citation type="journal article" date="2019" name="Int. J. Syst. Evol. Microbiol.">
        <title>The Global Catalogue of Microorganisms (GCM) 10K type strain sequencing project: providing services to taxonomists for standard genome sequencing and annotation.</title>
        <authorList>
            <consortium name="The Broad Institute Genomics Platform"/>
            <consortium name="The Broad Institute Genome Sequencing Center for Infectious Disease"/>
            <person name="Wu L."/>
            <person name="Ma J."/>
        </authorList>
    </citation>
    <scope>NUCLEOTIDE SEQUENCE [LARGE SCALE GENOMIC DNA]</scope>
    <source>
        <strain evidence="4">CGMCC 4.7371</strain>
    </source>
</reference>
<dbReference type="PROSITE" id="PS51257">
    <property type="entry name" value="PROKAR_LIPOPROTEIN"/>
    <property type="match status" value="1"/>
</dbReference>
<evidence type="ECO:0000256" key="1">
    <source>
        <dbReference type="SAM" id="SignalP"/>
    </source>
</evidence>
<comment type="caution">
    <text evidence="3">The sequence shown here is derived from an EMBL/GenBank/DDBJ whole genome shotgun (WGS) entry which is preliminary data.</text>
</comment>
<dbReference type="Gene3D" id="2.40.128.270">
    <property type="match status" value="2"/>
</dbReference>
<feature type="signal peptide" evidence="1">
    <location>
        <begin position="1"/>
        <end position="17"/>
    </location>
</feature>
<dbReference type="EMBL" id="BMNI01000002">
    <property type="protein sequence ID" value="GGO87520.1"/>
    <property type="molecule type" value="Genomic_DNA"/>
</dbReference>
<keyword evidence="4" id="KW-1185">Reference proteome</keyword>
<protein>
    <recommendedName>
        <fullName evidence="2">DUF306 domain-containing protein</fullName>
    </recommendedName>
</protein>
<accession>A0ABQ2N9S1</accession>
<dbReference type="Pfam" id="PF03724">
    <property type="entry name" value="META"/>
    <property type="match status" value="2"/>
</dbReference>
<feature type="domain" description="DUF306" evidence="2">
    <location>
        <begin position="36"/>
        <end position="125"/>
    </location>
</feature>
<dbReference type="InterPro" id="IPR053147">
    <property type="entry name" value="Hsp_HslJ-like"/>
</dbReference>
<name>A0ABQ2N9S1_9ACTN</name>
<organism evidence="3 4">
    <name type="scientific">Nocardioides phosphati</name>
    <dbReference type="NCBI Taxonomy" id="1867775"/>
    <lineage>
        <taxon>Bacteria</taxon>
        <taxon>Bacillati</taxon>
        <taxon>Actinomycetota</taxon>
        <taxon>Actinomycetes</taxon>
        <taxon>Propionibacteriales</taxon>
        <taxon>Nocardioidaceae</taxon>
        <taxon>Nocardioides</taxon>
    </lineage>
</organism>
<proteinExistence type="predicted"/>
<evidence type="ECO:0000313" key="4">
    <source>
        <dbReference type="Proteomes" id="UP000655410"/>
    </source>
</evidence>
<feature type="domain" description="DUF306" evidence="2">
    <location>
        <begin position="145"/>
        <end position="250"/>
    </location>
</feature>
<dbReference type="InterPro" id="IPR038670">
    <property type="entry name" value="HslJ-like_sf"/>
</dbReference>
<dbReference type="Proteomes" id="UP000655410">
    <property type="component" value="Unassembled WGS sequence"/>
</dbReference>
<dbReference type="RefSeq" id="WP_188783128.1">
    <property type="nucleotide sequence ID" value="NZ_BMNI01000002.1"/>
</dbReference>
<feature type="chain" id="PRO_5045045003" description="DUF306 domain-containing protein" evidence="1">
    <location>
        <begin position="18"/>
        <end position="258"/>
    </location>
</feature>